<organism evidence="1 2">
    <name type="scientific">Nitrospira lenta</name>
    <dbReference type="NCBI Taxonomy" id="1436998"/>
    <lineage>
        <taxon>Bacteria</taxon>
        <taxon>Pseudomonadati</taxon>
        <taxon>Nitrospirota</taxon>
        <taxon>Nitrospiria</taxon>
        <taxon>Nitrospirales</taxon>
        <taxon>Nitrospiraceae</taxon>
        <taxon>Nitrospira</taxon>
    </lineage>
</organism>
<accession>A0A330L9H6</accession>
<dbReference type="EMBL" id="OUNR01000017">
    <property type="protein sequence ID" value="SPP65574.1"/>
    <property type="molecule type" value="Genomic_DNA"/>
</dbReference>
<keyword evidence="2" id="KW-1185">Reference proteome</keyword>
<gene>
    <name evidence="1" type="ORF">NITLEN_40047</name>
</gene>
<protein>
    <submittedName>
        <fullName evidence="1">Uncharacterized protein</fullName>
    </submittedName>
</protein>
<dbReference type="Proteomes" id="UP000248168">
    <property type="component" value="Unassembled WGS sequence"/>
</dbReference>
<evidence type="ECO:0000313" key="1">
    <source>
        <dbReference type="EMBL" id="SPP65574.1"/>
    </source>
</evidence>
<sequence>MFGGVFGGNAIITDEAKGRMMKGPCQKCGGLLVIERVLDYYGPLAGVKCVNCGWSCRDPLPLFGAPGGSARQVAHK</sequence>
<dbReference type="AlphaFoldDB" id="A0A330L9H6"/>
<reference evidence="2" key="1">
    <citation type="submission" date="2018-04" db="EMBL/GenBank/DDBJ databases">
        <authorList>
            <person name="Lucker S."/>
            <person name="Sakoula D."/>
        </authorList>
    </citation>
    <scope>NUCLEOTIDE SEQUENCE [LARGE SCALE GENOMIC DNA]</scope>
</reference>
<evidence type="ECO:0000313" key="2">
    <source>
        <dbReference type="Proteomes" id="UP000248168"/>
    </source>
</evidence>
<name>A0A330L9H6_9BACT</name>
<dbReference type="InParanoid" id="A0A330L9H6"/>
<proteinExistence type="predicted"/>